<evidence type="ECO:0000313" key="1">
    <source>
        <dbReference type="EMBL" id="KND90076.1"/>
    </source>
</evidence>
<evidence type="ECO:0008006" key="3">
    <source>
        <dbReference type="Google" id="ProtNLM"/>
    </source>
</evidence>
<organism evidence="1 2">
    <name type="scientific">Tolypocladium ophioglossoides (strain CBS 100239)</name>
    <name type="common">Snaketongue truffleclub</name>
    <name type="synonym">Elaphocordyceps ophioglossoides</name>
    <dbReference type="NCBI Taxonomy" id="1163406"/>
    <lineage>
        <taxon>Eukaryota</taxon>
        <taxon>Fungi</taxon>
        <taxon>Dikarya</taxon>
        <taxon>Ascomycota</taxon>
        <taxon>Pezizomycotina</taxon>
        <taxon>Sordariomycetes</taxon>
        <taxon>Hypocreomycetidae</taxon>
        <taxon>Hypocreales</taxon>
        <taxon>Ophiocordycipitaceae</taxon>
        <taxon>Tolypocladium</taxon>
    </lineage>
</organism>
<dbReference type="AlphaFoldDB" id="A0A0L0N7Q2"/>
<gene>
    <name evidence="1" type="ORF">TOPH_05312</name>
</gene>
<evidence type="ECO:0000313" key="2">
    <source>
        <dbReference type="Proteomes" id="UP000036947"/>
    </source>
</evidence>
<feature type="non-terminal residue" evidence="1">
    <location>
        <position position="1"/>
    </location>
</feature>
<keyword evidence="2" id="KW-1185">Reference proteome</keyword>
<accession>A0A0L0N7Q2</accession>
<comment type="caution">
    <text evidence="1">The sequence shown here is derived from an EMBL/GenBank/DDBJ whole genome shotgun (WGS) entry which is preliminary data.</text>
</comment>
<reference evidence="1 2" key="1">
    <citation type="journal article" date="2015" name="BMC Genomics">
        <title>The genome of the truffle-parasite Tolypocladium ophioglossoides and the evolution of antifungal peptaibiotics.</title>
        <authorList>
            <person name="Quandt C.A."/>
            <person name="Bushley K.E."/>
            <person name="Spatafora J.W."/>
        </authorList>
    </citation>
    <scope>NUCLEOTIDE SEQUENCE [LARGE SCALE GENOMIC DNA]</scope>
    <source>
        <strain evidence="1 2">CBS 100239</strain>
    </source>
</reference>
<proteinExistence type="predicted"/>
<dbReference type="OrthoDB" id="10608545at2759"/>
<dbReference type="Proteomes" id="UP000036947">
    <property type="component" value="Unassembled WGS sequence"/>
</dbReference>
<sequence length="123" mass="12542">SAQTSSSISIRNQHLSALLPFFQTATSNSSISATMKFSVLPVIALAATAIAVPNSNNGGSCDRKEVCCGDGLTILGIHIGGLLGDLLGDLLGSGKCHGGAYCCDDGCQVGSILDLNLFHCTEL</sequence>
<name>A0A0L0N7Q2_TOLOC</name>
<protein>
    <recommendedName>
        <fullName evidence="3">Hydrophobin</fullName>
    </recommendedName>
</protein>
<dbReference type="EMBL" id="LFRF01000015">
    <property type="protein sequence ID" value="KND90076.1"/>
    <property type="molecule type" value="Genomic_DNA"/>
</dbReference>